<comment type="cofactor">
    <cofactor evidence="1 8">
        <name>Mg(2+)</name>
        <dbReference type="ChEBI" id="CHEBI:18420"/>
    </cofactor>
</comment>
<evidence type="ECO:0000256" key="4">
    <source>
        <dbReference type="ARBA" id="ARBA00022801"/>
    </source>
</evidence>
<protein>
    <submittedName>
        <fullName evidence="9">Uncharacterized protein</fullName>
    </submittedName>
</protein>
<dbReference type="GO" id="GO:0046872">
    <property type="term" value="F:metal ion binding"/>
    <property type="evidence" value="ECO:0007669"/>
    <property type="project" value="UniProtKB-KW"/>
</dbReference>
<feature type="active site" description="Proton donor" evidence="6">
    <location>
        <position position="21"/>
    </location>
</feature>
<evidence type="ECO:0000256" key="2">
    <source>
        <dbReference type="ARBA" id="ARBA00007958"/>
    </source>
</evidence>
<accession>A0A654ETL8</accession>
<evidence type="ECO:0000256" key="5">
    <source>
        <dbReference type="ARBA" id="ARBA00022842"/>
    </source>
</evidence>
<feature type="binding site" evidence="8">
    <location>
        <position position="19"/>
    </location>
    <ligand>
        <name>Mg(2+)</name>
        <dbReference type="ChEBI" id="CHEBI:18420"/>
    </ligand>
</feature>
<feature type="binding site" evidence="8">
    <location>
        <position position="21"/>
    </location>
    <ligand>
        <name>Mg(2+)</name>
        <dbReference type="ChEBI" id="CHEBI:18420"/>
    </ligand>
</feature>
<dbReference type="Gene3D" id="3.40.50.1000">
    <property type="entry name" value="HAD superfamily/HAD-like"/>
    <property type="match status" value="1"/>
</dbReference>
<dbReference type="AlphaFoldDB" id="A0A654ETL8"/>
<proteinExistence type="inferred from homology"/>
<dbReference type="Pfam" id="PF06888">
    <property type="entry name" value="Put_Phosphatase"/>
    <property type="match status" value="1"/>
</dbReference>
<dbReference type="InterPro" id="IPR036412">
    <property type="entry name" value="HAD-like_sf"/>
</dbReference>
<evidence type="ECO:0000313" key="9">
    <source>
        <dbReference type="EMBL" id="VYS50862.1"/>
    </source>
</evidence>
<feature type="binding site" evidence="8">
    <location>
        <position position="190"/>
    </location>
    <ligand>
        <name>Mg(2+)</name>
        <dbReference type="ChEBI" id="CHEBI:18420"/>
    </ligand>
</feature>
<feature type="active site" description="Nucleophile" evidence="6">
    <location>
        <position position="19"/>
    </location>
</feature>
<organism evidence="9 10">
    <name type="scientific">Arabidopsis thaliana</name>
    <name type="common">Mouse-ear cress</name>
    <dbReference type="NCBI Taxonomy" id="3702"/>
    <lineage>
        <taxon>Eukaryota</taxon>
        <taxon>Viridiplantae</taxon>
        <taxon>Streptophyta</taxon>
        <taxon>Embryophyta</taxon>
        <taxon>Tracheophyta</taxon>
        <taxon>Spermatophyta</taxon>
        <taxon>Magnoliopsida</taxon>
        <taxon>eudicotyledons</taxon>
        <taxon>Gunneridae</taxon>
        <taxon>Pentapetalae</taxon>
        <taxon>rosids</taxon>
        <taxon>malvids</taxon>
        <taxon>Brassicales</taxon>
        <taxon>Brassicaceae</taxon>
        <taxon>Camelineae</taxon>
        <taxon>Arabidopsis</taxon>
    </lineage>
</organism>
<keyword evidence="4" id="KW-0378">Hydrolase</keyword>
<evidence type="ECO:0000256" key="6">
    <source>
        <dbReference type="PIRSR" id="PIRSR031051-1"/>
    </source>
</evidence>
<evidence type="ECO:0000256" key="7">
    <source>
        <dbReference type="PIRSR" id="PIRSR031051-2"/>
    </source>
</evidence>
<dbReference type="InterPro" id="IPR023214">
    <property type="entry name" value="HAD_sf"/>
</dbReference>
<dbReference type="EMBL" id="CACRSJ010000104">
    <property type="protein sequence ID" value="VYS50862.1"/>
    <property type="molecule type" value="Genomic_DNA"/>
</dbReference>
<feature type="binding site" evidence="7">
    <location>
        <position position="30"/>
    </location>
    <ligand>
        <name>substrate</name>
    </ligand>
</feature>
<reference evidence="9 10" key="1">
    <citation type="submission" date="2019-11" db="EMBL/GenBank/DDBJ databases">
        <authorList>
            <person name="Jiao W.-B."/>
            <person name="Schneeberger K."/>
        </authorList>
    </citation>
    <scope>NUCLEOTIDE SEQUENCE [LARGE SCALE GENOMIC DNA]</scope>
    <source>
        <strain evidence="10">cv. An-1</strain>
    </source>
</reference>
<dbReference type="InterPro" id="IPR006384">
    <property type="entry name" value="HAD_hydro_PyrdxlP_Pase-like"/>
</dbReference>
<keyword evidence="5 8" id="KW-0460">Magnesium</keyword>
<dbReference type="SUPFAM" id="SSF56784">
    <property type="entry name" value="HAD-like"/>
    <property type="match status" value="1"/>
</dbReference>
<dbReference type="Proteomes" id="UP000426265">
    <property type="component" value="Unassembled WGS sequence"/>
</dbReference>
<dbReference type="InterPro" id="IPR016965">
    <property type="entry name" value="Pase_PHOSPHO-typ"/>
</dbReference>
<evidence type="ECO:0000256" key="8">
    <source>
        <dbReference type="PIRSR" id="PIRSR031051-3"/>
    </source>
</evidence>
<evidence type="ECO:0000313" key="10">
    <source>
        <dbReference type="Proteomes" id="UP000426265"/>
    </source>
</evidence>
<dbReference type="PIRSF" id="PIRSF031051">
    <property type="entry name" value="PyrdxlP_Pase_PHOSPHO2"/>
    <property type="match status" value="1"/>
</dbReference>
<dbReference type="PANTHER" id="PTHR20889:SF12">
    <property type="entry name" value="LP01149P"/>
    <property type="match status" value="1"/>
</dbReference>
<dbReference type="ExpressionAtlas" id="A0A654ETL8">
    <property type="expression patterns" value="baseline and differential"/>
</dbReference>
<dbReference type="FunFam" id="3.40.50.1000:FF:000338">
    <property type="entry name" value="Inorganic pyrophosphatase 2"/>
    <property type="match status" value="1"/>
</dbReference>
<keyword evidence="3 8" id="KW-0479">Metal-binding</keyword>
<sequence>MAYNSNNNNNNNNIVVVFDFDKTIIDVDSDNWVIDELGFTDLFNQLLPTMPWNTLMDRMMKELHDQGKTIEEIKQVLRTIPIHPRVVPAIKSAHDLGCELRIVSDANMFFIETIVEHLGISELFSEINSNPGYVDERGTLKISPYHDFTKSPHSCSCGTCPPNMCKGLIIERIQQSLAKEGKKKMIYLGDGAGDYCPSLKLNTEDYVMPRKNFPVWDLISQNPMLIKAAIREWTDGQSMEMILIGTIEEIRLEEEKEKMLTSAENNCKMQTISIGINNVHHEPILPRALRVSQSS</sequence>
<dbReference type="CDD" id="cd16418">
    <property type="entry name" value="HAD_Pase"/>
    <property type="match status" value="1"/>
</dbReference>
<name>A0A654ETL8_ARATH</name>
<evidence type="ECO:0000256" key="3">
    <source>
        <dbReference type="ARBA" id="ARBA00022723"/>
    </source>
</evidence>
<dbReference type="PANTHER" id="PTHR20889">
    <property type="entry name" value="PHOSPHATASE, ORPHAN 1, 2"/>
    <property type="match status" value="1"/>
</dbReference>
<feature type="binding site" evidence="7">
    <location>
        <position position="105"/>
    </location>
    <ligand>
        <name>substrate</name>
    </ligand>
</feature>
<dbReference type="NCBIfam" id="TIGR01489">
    <property type="entry name" value="DKMTPPase-SF"/>
    <property type="match status" value="1"/>
</dbReference>
<evidence type="ECO:0000256" key="1">
    <source>
        <dbReference type="ARBA" id="ARBA00001946"/>
    </source>
</evidence>
<comment type="similarity">
    <text evidence="2">Belongs to the HAD-like hydrolase superfamily.</text>
</comment>
<gene>
    <name evidence="9" type="ORF">AN1_LOCUS6332</name>
</gene>
<dbReference type="GO" id="GO:0016791">
    <property type="term" value="F:phosphatase activity"/>
    <property type="evidence" value="ECO:0007669"/>
    <property type="project" value="InterPro"/>
</dbReference>
<dbReference type="NCBIfam" id="TIGR01488">
    <property type="entry name" value="HAD-SF-IB"/>
    <property type="match status" value="1"/>
</dbReference>